<dbReference type="GO" id="GO:0042803">
    <property type="term" value="F:protein homodimerization activity"/>
    <property type="evidence" value="ECO:0000318"/>
    <property type="project" value="GO_Central"/>
</dbReference>
<dbReference type="HOGENOM" id="CLU_087657_1_2_1"/>
<proteinExistence type="inferred from homology"/>
<dbReference type="InterPro" id="IPR036388">
    <property type="entry name" value="WH-like_DNA-bd_sf"/>
</dbReference>
<evidence type="ECO:0000256" key="4">
    <source>
        <dbReference type="ARBA" id="ARBA00030094"/>
    </source>
</evidence>
<dbReference type="InterPro" id="IPR014041">
    <property type="entry name" value="ESCRT-II_cplx_Vps25-sub_N"/>
</dbReference>
<dbReference type="Proteomes" id="UP000001514">
    <property type="component" value="Unassembled WGS sequence"/>
</dbReference>
<comment type="similarity">
    <text evidence="1">Belongs to the VPS25 family.</text>
</comment>
<dbReference type="OrthoDB" id="245150at2759"/>
<dbReference type="GO" id="GO:0000814">
    <property type="term" value="C:ESCRT II complex"/>
    <property type="evidence" value="ECO:0000318"/>
    <property type="project" value="GO_Central"/>
</dbReference>
<evidence type="ECO:0000256" key="3">
    <source>
        <dbReference type="ARBA" id="ARBA00022927"/>
    </source>
</evidence>
<dbReference type="InterPro" id="IPR008570">
    <property type="entry name" value="ESCRT-II_cplx_Vps25-sub"/>
</dbReference>
<dbReference type="Gene3D" id="1.10.10.570">
    <property type="entry name" value="Winged helix' DNA-binding domain. Chain C. Domain 1"/>
    <property type="match status" value="1"/>
</dbReference>
<organism evidence="6">
    <name type="scientific">Selaginella moellendorffii</name>
    <name type="common">Spikemoss</name>
    <dbReference type="NCBI Taxonomy" id="88036"/>
    <lineage>
        <taxon>Eukaryota</taxon>
        <taxon>Viridiplantae</taxon>
        <taxon>Streptophyta</taxon>
        <taxon>Embryophyta</taxon>
        <taxon>Tracheophyta</taxon>
        <taxon>Lycopodiopsida</taxon>
        <taxon>Selaginellales</taxon>
        <taxon>Selaginellaceae</taxon>
        <taxon>Selaginella</taxon>
    </lineage>
</organism>
<evidence type="ECO:0000313" key="5">
    <source>
        <dbReference type="EMBL" id="EFJ37015.1"/>
    </source>
</evidence>
<dbReference type="SUPFAM" id="SSF46785">
    <property type="entry name" value="Winged helix' DNA-binding domain"/>
    <property type="match status" value="2"/>
</dbReference>
<dbReference type="PANTHER" id="PTHR13149">
    <property type="entry name" value="VACUOLAR PROTEIN SORTING-ASSOCIATED PROTEIN VPS25"/>
    <property type="match status" value="1"/>
</dbReference>
<evidence type="ECO:0000256" key="2">
    <source>
        <dbReference type="ARBA" id="ARBA00022448"/>
    </source>
</evidence>
<name>D8QSX7_SELML</name>
<dbReference type="GO" id="GO:0043328">
    <property type="term" value="P:protein transport to vacuole involved in ubiquitin-dependent protein catabolic process via the multivesicular body sorting pathway"/>
    <property type="evidence" value="ECO:0000318"/>
    <property type="project" value="GO_Central"/>
</dbReference>
<dbReference type="InterPro" id="IPR036390">
    <property type="entry name" value="WH_DNA-bd_sf"/>
</dbReference>
<reference evidence="5 6" key="1">
    <citation type="journal article" date="2011" name="Science">
        <title>The Selaginella genome identifies genetic changes associated with the evolution of vascular plants.</title>
        <authorList>
            <person name="Banks J.A."/>
            <person name="Nishiyama T."/>
            <person name="Hasebe M."/>
            <person name="Bowman J.L."/>
            <person name="Gribskov M."/>
            <person name="dePamphilis C."/>
            <person name="Albert V.A."/>
            <person name="Aono N."/>
            <person name="Aoyama T."/>
            <person name="Ambrose B.A."/>
            <person name="Ashton N.W."/>
            <person name="Axtell M.J."/>
            <person name="Barker E."/>
            <person name="Barker M.S."/>
            <person name="Bennetzen J.L."/>
            <person name="Bonawitz N.D."/>
            <person name="Chapple C."/>
            <person name="Cheng C."/>
            <person name="Correa L.G."/>
            <person name="Dacre M."/>
            <person name="DeBarry J."/>
            <person name="Dreyer I."/>
            <person name="Elias M."/>
            <person name="Engstrom E.M."/>
            <person name="Estelle M."/>
            <person name="Feng L."/>
            <person name="Finet C."/>
            <person name="Floyd S.K."/>
            <person name="Frommer W.B."/>
            <person name="Fujita T."/>
            <person name="Gramzow L."/>
            <person name="Gutensohn M."/>
            <person name="Harholt J."/>
            <person name="Hattori M."/>
            <person name="Heyl A."/>
            <person name="Hirai T."/>
            <person name="Hiwatashi Y."/>
            <person name="Ishikawa M."/>
            <person name="Iwata M."/>
            <person name="Karol K.G."/>
            <person name="Koehler B."/>
            <person name="Kolukisaoglu U."/>
            <person name="Kubo M."/>
            <person name="Kurata T."/>
            <person name="Lalonde S."/>
            <person name="Li K."/>
            <person name="Li Y."/>
            <person name="Litt A."/>
            <person name="Lyons E."/>
            <person name="Manning G."/>
            <person name="Maruyama T."/>
            <person name="Michael T.P."/>
            <person name="Mikami K."/>
            <person name="Miyazaki S."/>
            <person name="Morinaga S."/>
            <person name="Murata T."/>
            <person name="Mueller-Roeber B."/>
            <person name="Nelson D.R."/>
            <person name="Obara M."/>
            <person name="Oguri Y."/>
            <person name="Olmstead R.G."/>
            <person name="Onodera N."/>
            <person name="Petersen B.L."/>
            <person name="Pils B."/>
            <person name="Prigge M."/>
            <person name="Rensing S.A."/>
            <person name="Riano-Pachon D.M."/>
            <person name="Roberts A.W."/>
            <person name="Sato Y."/>
            <person name="Scheller H.V."/>
            <person name="Schulz B."/>
            <person name="Schulz C."/>
            <person name="Shakirov E.V."/>
            <person name="Shibagaki N."/>
            <person name="Shinohara N."/>
            <person name="Shippen D.E."/>
            <person name="Soerensen I."/>
            <person name="Sotooka R."/>
            <person name="Sugimoto N."/>
            <person name="Sugita M."/>
            <person name="Sumikawa N."/>
            <person name="Tanurdzic M."/>
            <person name="Theissen G."/>
            <person name="Ulvskov P."/>
            <person name="Wakazuki S."/>
            <person name="Weng J.K."/>
            <person name="Willats W.W."/>
            <person name="Wipf D."/>
            <person name="Wolf P.G."/>
            <person name="Yang L."/>
            <person name="Zimmer A.D."/>
            <person name="Zhu Q."/>
            <person name="Mitros T."/>
            <person name="Hellsten U."/>
            <person name="Loque D."/>
            <person name="Otillar R."/>
            <person name="Salamov A."/>
            <person name="Schmutz J."/>
            <person name="Shapiro H."/>
            <person name="Lindquist E."/>
            <person name="Lucas S."/>
            <person name="Rokhsar D."/>
            <person name="Grigoriev I.V."/>
        </authorList>
    </citation>
    <scope>NUCLEOTIDE SEQUENCE [LARGE SCALE GENOMIC DNA]</scope>
</reference>
<dbReference type="eggNOG" id="KOG4068">
    <property type="taxonomic scope" value="Eukaryota"/>
</dbReference>
<dbReference type="EMBL" id="GL377566">
    <property type="protein sequence ID" value="EFJ37015.1"/>
    <property type="molecule type" value="Genomic_DNA"/>
</dbReference>
<dbReference type="OMA" id="TRCLIMW"/>
<dbReference type="GO" id="GO:0016236">
    <property type="term" value="P:macroautophagy"/>
    <property type="evidence" value="ECO:0007669"/>
    <property type="project" value="UniProtKB-ARBA"/>
</dbReference>
<dbReference type="FunCoup" id="D8QSX7">
    <property type="interactions" value="4416"/>
</dbReference>
<dbReference type="GO" id="GO:0005198">
    <property type="term" value="F:structural molecule activity"/>
    <property type="evidence" value="ECO:0000318"/>
    <property type="project" value="GO_Central"/>
</dbReference>
<keyword evidence="2" id="KW-0813">Transport</keyword>
<dbReference type="PANTHER" id="PTHR13149:SF0">
    <property type="entry name" value="VACUOLAR PROTEIN-SORTING-ASSOCIATED PROTEIN 25"/>
    <property type="match status" value="1"/>
</dbReference>
<evidence type="ECO:0000256" key="1">
    <source>
        <dbReference type="ARBA" id="ARBA00009674"/>
    </source>
</evidence>
<keyword evidence="6" id="KW-1185">Reference proteome</keyword>
<dbReference type="STRING" id="88036.D8QSX7"/>
<evidence type="ECO:0000313" key="6">
    <source>
        <dbReference type="Proteomes" id="UP000001514"/>
    </source>
</evidence>
<protein>
    <recommendedName>
        <fullName evidence="4">ESCRT-II complex subunit VPS25</fullName>
    </recommendedName>
</protein>
<keyword evidence="3" id="KW-0653">Protein transport</keyword>
<accession>D8QSX7</accession>
<dbReference type="FunFam" id="1.10.10.570:FF:000002">
    <property type="entry name" value="Vacuolar protein sorting-associated protein 25"/>
    <property type="match status" value="1"/>
</dbReference>
<dbReference type="Gene3D" id="1.10.10.10">
    <property type="entry name" value="Winged helix-like DNA-binding domain superfamily/Winged helix DNA-binding domain"/>
    <property type="match status" value="1"/>
</dbReference>
<dbReference type="Gramene" id="EFJ37015">
    <property type="protein sequence ID" value="EFJ37015"/>
    <property type="gene ID" value="SELMODRAFT_403901"/>
</dbReference>
<dbReference type="FunFam" id="1.10.10.10:FF:000141">
    <property type="entry name" value="vacuolar protein-sorting-associated protein 25"/>
    <property type="match status" value="1"/>
</dbReference>
<dbReference type="AlphaFoldDB" id="D8QSX7"/>
<sequence length="177" mass="20642">MGDFKFPYFFDYPPYFTLQPVQDTREKQMQLWKELILRYCQHHKCFIINLEQEFPLFQNLSIQRKLSFEAREVFLAALVAEGKAEWLDKAHKKCLVLWRSIQEWSEMILQLVRDNAMEDGVLTLDEIQSGDESRGTELAGIDRFVLVRALKLLEQRGKAAMFKGKAGDDEGVKFSAS</sequence>
<gene>
    <name evidence="5" type="ORF">SELMODRAFT_403901</name>
</gene>
<dbReference type="KEGG" id="smo:SELMODRAFT_403901"/>
<dbReference type="Pfam" id="PF05871">
    <property type="entry name" value="ESCRT-II"/>
    <property type="match status" value="1"/>
</dbReference>
<dbReference type="InParanoid" id="D8QSX7"/>